<feature type="compositionally biased region" description="Polar residues" evidence="1">
    <location>
        <begin position="1"/>
        <end position="17"/>
    </location>
</feature>
<dbReference type="VEuPathDB" id="FungiDB:ZTRI_16.103"/>
<feature type="compositionally biased region" description="Polar residues" evidence="1">
    <location>
        <begin position="91"/>
        <end position="105"/>
    </location>
</feature>
<dbReference type="KEGG" id="ztr:MYCGRDRAFT_97775"/>
<keyword evidence="3" id="KW-1185">Reference proteome</keyword>
<dbReference type="GeneID" id="13399905"/>
<name>F9XRC1_ZYMTI</name>
<dbReference type="AlphaFoldDB" id="F9XRC1"/>
<dbReference type="Proteomes" id="UP000008062">
    <property type="component" value="Chromosome 16"/>
</dbReference>
<sequence length="188" mass="20881">MADTSMQRPTKASSKNRPNAPHERLRRIHHQIATSTHAKEHSITKRHKRTRWTLGESANIHGHLLHLGCLAIEDFRTTEAEPGRHAAQVREMSSSNSEPQTSSAQRPDIHISCLLINGHQNNQANAQQIPAITKAGRTRSTRPENFTCPRIRSGFLANGNQDKYSTPRPFFFEAGDGLAGELGPARSV</sequence>
<dbReference type="InParanoid" id="F9XRC1"/>
<reference evidence="2 3" key="1">
    <citation type="journal article" date="2011" name="PLoS Genet.">
        <title>Finished genome of the fungal wheat pathogen Mycosphaerella graminicola reveals dispensome structure, chromosome plasticity, and stealth pathogenesis.</title>
        <authorList>
            <person name="Goodwin S.B."/>
            <person name="Ben M'barek S."/>
            <person name="Dhillon B."/>
            <person name="Wittenberg A.H.J."/>
            <person name="Crane C.F."/>
            <person name="Hane J.K."/>
            <person name="Foster A.J."/>
            <person name="Van der Lee T.A.J."/>
            <person name="Grimwood J."/>
            <person name="Aerts A."/>
            <person name="Antoniw J."/>
            <person name="Bailey A."/>
            <person name="Bluhm B."/>
            <person name="Bowler J."/>
            <person name="Bristow J."/>
            <person name="van der Burgt A."/>
            <person name="Canto-Canche B."/>
            <person name="Churchill A.C.L."/>
            <person name="Conde-Ferraez L."/>
            <person name="Cools H.J."/>
            <person name="Coutinho P.M."/>
            <person name="Csukai M."/>
            <person name="Dehal P."/>
            <person name="De Wit P."/>
            <person name="Donzelli B."/>
            <person name="van de Geest H.C."/>
            <person name="van Ham R.C.H.J."/>
            <person name="Hammond-Kosack K.E."/>
            <person name="Henrissat B."/>
            <person name="Kilian A."/>
            <person name="Kobayashi A.K."/>
            <person name="Koopmann E."/>
            <person name="Kourmpetis Y."/>
            <person name="Kuzniar A."/>
            <person name="Lindquist E."/>
            <person name="Lombard V."/>
            <person name="Maliepaard C."/>
            <person name="Martins N."/>
            <person name="Mehrabi R."/>
            <person name="Nap J.P.H."/>
            <person name="Ponomarenko A."/>
            <person name="Rudd J.J."/>
            <person name="Salamov A."/>
            <person name="Schmutz J."/>
            <person name="Schouten H.J."/>
            <person name="Shapiro H."/>
            <person name="Stergiopoulos I."/>
            <person name="Torriani S.F.F."/>
            <person name="Tu H."/>
            <person name="de Vries R.P."/>
            <person name="Waalwijk C."/>
            <person name="Ware S.B."/>
            <person name="Wiebenga A."/>
            <person name="Zwiers L.-H."/>
            <person name="Oliver R.P."/>
            <person name="Grigoriev I.V."/>
            <person name="Kema G.H.J."/>
        </authorList>
    </citation>
    <scope>NUCLEOTIDE SEQUENCE [LARGE SCALE GENOMIC DNA]</scope>
    <source>
        <strain evidence="3">CBS 115943 / IPO323</strain>
    </source>
</reference>
<protein>
    <submittedName>
        <fullName evidence="2">Uncharacterized protein</fullName>
    </submittedName>
</protein>
<dbReference type="HOGENOM" id="CLU_1442150_0_0_1"/>
<gene>
    <name evidence="2" type="ORF">MYCGRDRAFT_97775</name>
</gene>
<accession>F9XRC1</accession>
<feature type="region of interest" description="Disordered" evidence="1">
    <location>
        <begin position="81"/>
        <end position="106"/>
    </location>
</feature>
<evidence type="ECO:0000313" key="3">
    <source>
        <dbReference type="Proteomes" id="UP000008062"/>
    </source>
</evidence>
<proteinExistence type="predicted"/>
<feature type="region of interest" description="Disordered" evidence="1">
    <location>
        <begin position="1"/>
        <end position="24"/>
    </location>
</feature>
<evidence type="ECO:0000256" key="1">
    <source>
        <dbReference type="SAM" id="MobiDB-lite"/>
    </source>
</evidence>
<dbReference type="EMBL" id="CM001211">
    <property type="protein sequence ID" value="EGP82228.1"/>
    <property type="molecule type" value="Genomic_DNA"/>
</dbReference>
<dbReference type="RefSeq" id="XP_003847252.1">
    <property type="nucleotide sequence ID" value="XM_003847204.1"/>
</dbReference>
<evidence type="ECO:0000313" key="2">
    <source>
        <dbReference type="EMBL" id="EGP82228.1"/>
    </source>
</evidence>
<organism evidence="2 3">
    <name type="scientific">Zymoseptoria tritici (strain CBS 115943 / IPO323)</name>
    <name type="common">Speckled leaf blotch fungus</name>
    <name type="synonym">Septoria tritici</name>
    <dbReference type="NCBI Taxonomy" id="336722"/>
    <lineage>
        <taxon>Eukaryota</taxon>
        <taxon>Fungi</taxon>
        <taxon>Dikarya</taxon>
        <taxon>Ascomycota</taxon>
        <taxon>Pezizomycotina</taxon>
        <taxon>Dothideomycetes</taxon>
        <taxon>Dothideomycetidae</taxon>
        <taxon>Mycosphaerellales</taxon>
        <taxon>Mycosphaerellaceae</taxon>
        <taxon>Zymoseptoria</taxon>
    </lineage>
</organism>